<keyword evidence="6" id="KW-1185">Reference proteome</keyword>
<name>A0ABV4B9Y1_9GAMM</name>
<dbReference type="Gene3D" id="1.10.1040.10">
    <property type="entry name" value="N-(1-d-carboxylethyl)-l-norvaline Dehydrogenase, domain 2"/>
    <property type="match status" value="1"/>
</dbReference>
<dbReference type="RefSeq" id="WP_369665593.1">
    <property type="nucleotide sequence ID" value="NZ_JBDKXB010000002.1"/>
</dbReference>
<dbReference type="PANTHER" id="PTHR43580:SF9">
    <property type="entry name" value="GLYOXYLATE_SUCCINIC SEMIALDEHYDE REDUCTASE 1"/>
    <property type="match status" value="1"/>
</dbReference>
<reference evidence="5 6" key="1">
    <citation type="submission" date="2024-05" db="EMBL/GenBank/DDBJ databases">
        <title>Genome Sequence and Characterization of the New Strain Purple Sulfur Bacterium of Genus Thioalkalicoccus.</title>
        <authorList>
            <person name="Bryantseva I.A."/>
            <person name="Kyndt J.A."/>
            <person name="Imhoff J.F."/>
        </authorList>
    </citation>
    <scope>NUCLEOTIDE SEQUENCE [LARGE SCALE GENOMIC DNA]</scope>
    <source>
        <strain evidence="5 6">Um2</strain>
    </source>
</reference>
<keyword evidence="1 5" id="KW-0560">Oxidoreductase</keyword>
<evidence type="ECO:0000256" key="2">
    <source>
        <dbReference type="ARBA" id="ARBA00023027"/>
    </source>
</evidence>
<dbReference type="Pfam" id="PF03446">
    <property type="entry name" value="NAD_binding_2"/>
    <property type="match status" value="1"/>
</dbReference>
<organism evidence="5 6">
    <name type="scientific">Thioalkalicoccus limnaeus</name>
    <dbReference type="NCBI Taxonomy" id="120681"/>
    <lineage>
        <taxon>Bacteria</taxon>
        <taxon>Pseudomonadati</taxon>
        <taxon>Pseudomonadota</taxon>
        <taxon>Gammaproteobacteria</taxon>
        <taxon>Chromatiales</taxon>
        <taxon>Chromatiaceae</taxon>
        <taxon>Thioalkalicoccus</taxon>
    </lineage>
</organism>
<dbReference type="EMBL" id="JBDKXB010000002">
    <property type="protein sequence ID" value="MEY6431208.1"/>
    <property type="molecule type" value="Genomic_DNA"/>
</dbReference>
<dbReference type="InterPro" id="IPR029154">
    <property type="entry name" value="HIBADH-like_NADP-bd"/>
</dbReference>
<dbReference type="Pfam" id="PF14833">
    <property type="entry name" value="NAD_binding_11"/>
    <property type="match status" value="1"/>
</dbReference>
<dbReference type="SUPFAM" id="SSF51735">
    <property type="entry name" value="NAD(P)-binding Rossmann-fold domains"/>
    <property type="match status" value="1"/>
</dbReference>
<dbReference type="InterPro" id="IPR051265">
    <property type="entry name" value="HIBADH-related_NP60_sf"/>
</dbReference>
<sequence length="289" mass="30648">MRVAVLGLGLMGSAIATRLHERGWAVVGWNRSPGPAQSLADRGLETRDRAADAIESAEVGLLVLSDAAAIAETLFATPMPLAGRTLIQMGTIAPDESRDLAHRAADAGAGYLEAPVLGSRPEALAGRLLVMVGGPPDLVERCRPLLAALSERPERIGDVGQAAALKLALNQLIAGLTASFALSLGLVRREGIAVEQFMTLLRGSALYAPTFDKKLDKYLTQDFGSANFSLKHLLKDLRLFHAAADKHGLDTATVGAIESAVERGLENDLGDQDYSALYQILVPTRTPPR</sequence>
<accession>A0ABV4B9Y1</accession>
<dbReference type="Proteomes" id="UP001564408">
    <property type="component" value="Unassembled WGS sequence"/>
</dbReference>
<feature type="domain" description="6-phosphogluconate dehydrogenase NADP-binding" evidence="3">
    <location>
        <begin position="3"/>
        <end position="151"/>
    </location>
</feature>
<gene>
    <name evidence="5" type="ORF">ABC977_02165</name>
</gene>
<dbReference type="InterPro" id="IPR013328">
    <property type="entry name" value="6PGD_dom2"/>
</dbReference>
<dbReference type="InterPro" id="IPR006115">
    <property type="entry name" value="6PGDH_NADP-bd"/>
</dbReference>
<dbReference type="PIRSF" id="PIRSF000103">
    <property type="entry name" value="HIBADH"/>
    <property type="match status" value="1"/>
</dbReference>
<proteinExistence type="predicted"/>
<dbReference type="Gene3D" id="3.40.50.720">
    <property type="entry name" value="NAD(P)-binding Rossmann-like Domain"/>
    <property type="match status" value="1"/>
</dbReference>
<dbReference type="InterPro" id="IPR008927">
    <property type="entry name" value="6-PGluconate_DH-like_C_sf"/>
</dbReference>
<dbReference type="PANTHER" id="PTHR43580">
    <property type="entry name" value="OXIDOREDUCTASE GLYR1-RELATED"/>
    <property type="match status" value="1"/>
</dbReference>
<evidence type="ECO:0000259" key="4">
    <source>
        <dbReference type="Pfam" id="PF14833"/>
    </source>
</evidence>
<protein>
    <submittedName>
        <fullName evidence="5">NAD(P)-dependent oxidoreductase</fullName>
        <ecNumber evidence="5">1.1.-.-</ecNumber>
    </submittedName>
</protein>
<evidence type="ECO:0000313" key="6">
    <source>
        <dbReference type="Proteomes" id="UP001564408"/>
    </source>
</evidence>
<dbReference type="SUPFAM" id="SSF48179">
    <property type="entry name" value="6-phosphogluconate dehydrogenase C-terminal domain-like"/>
    <property type="match status" value="1"/>
</dbReference>
<dbReference type="EC" id="1.1.-.-" evidence="5"/>
<comment type="caution">
    <text evidence="5">The sequence shown here is derived from an EMBL/GenBank/DDBJ whole genome shotgun (WGS) entry which is preliminary data.</text>
</comment>
<dbReference type="GO" id="GO:0016491">
    <property type="term" value="F:oxidoreductase activity"/>
    <property type="evidence" value="ECO:0007669"/>
    <property type="project" value="UniProtKB-KW"/>
</dbReference>
<keyword evidence="2" id="KW-0520">NAD</keyword>
<dbReference type="InterPro" id="IPR036291">
    <property type="entry name" value="NAD(P)-bd_dom_sf"/>
</dbReference>
<feature type="domain" description="3-hydroxyisobutyrate dehydrogenase-like NAD-binding" evidence="4">
    <location>
        <begin position="160"/>
        <end position="280"/>
    </location>
</feature>
<evidence type="ECO:0000256" key="1">
    <source>
        <dbReference type="ARBA" id="ARBA00023002"/>
    </source>
</evidence>
<dbReference type="InterPro" id="IPR015815">
    <property type="entry name" value="HIBADH-related"/>
</dbReference>
<evidence type="ECO:0000313" key="5">
    <source>
        <dbReference type="EMBL" id="MEY6431208.1"/>
    </source>
</evidence>
<evidence type="ECO:0000259" key="3">
    <source>
        <dbReference type="Pfam" id="PF03446"/>
    </source>
</evidence>